<evidence type="ECO:0000313" key="2">
    <source>
        <dbReference type="EMBL" id="GHO46409.1"/>
    </source>
</evidence>
<dbReference type="Gene3D" id="2.40.33.20">
    <property type="entry name" value="PK beta-barrel domain-like"/>
    <property type="match status" value="1"/>
</dbReference>
<dbReference type="GO" id="GO:0030151">
    <property type="term" value="F:molybdenum ion binding"/>
    <property type="evidence" value="ECO:0007669"/>
    <property type="project" value="InterPro"/>
</dbReference>
<dbReference type="PROSITE" id="PS51340">
    <property type="entry name" value="MOSC"/>
    <property type="match status" value="1"/>
</dbReference>
<dbReference type="SUPFAM" id="SSF50800">
    <property type="entry name" value="PK beta-barrel domain-like"/>
    <property type="match status" value="1"/>
</dbReference>
<evidence type="ECO:0000259" key="1">
    <source>
        <dbReference type="PROSITE" id="PS51340"/>
    </source>
</evidence>
<dbReference type="Proteomes" id="UP000612362">
    <property type="component" value="Unassembled WGS sequence"/>
</dbReference>
<protein>
    <submittedName>
        <fullName evidence="2">Molybdenum cofactor biosynthesis protein</fullName>
    </submittedName>
</protein>
<dbReference type="AlphaFoldDB" id="A0A8J3HZ44"/>
<dbReference type="InterPro" id="IPR052353">
    <property type="entry name" value="Benzoxazolinone_Detox_Enz"/>
</dbReference>
<dbReference type="PANTHER" id="PTHR30212:SF2">
    <property type="entry name" value="PROTEIN YIIM"/>
    <property type="match status" value="1"/>
</dbReference>
<dbReference type="InterPro" id="IPR005302">
    <property type="entry name" value="MoCF_Sase_C"/>
</dbReference>
<proteinExistence type="predicted"/>
<accession>A0A8J3HZ44</accession>
<dbReference type="GO" id="GO:0030170">
    <property type="term" value="F:pyridoxal phosphate binding"/>
    <property type="evidence" value="ECO:0007669"/>
    <property type="project" value="InterPro"/>
</dbReference>
<dbReference type="EMBL" id="BNJF01000002">
    <property type="protein sequence ID" value="GHO46409.1"/>
    <property type="molecule type" value="Genomic_DNA"/>
</dbReference>
<organism evidence="2 3">
    <name type="scientific">Ktedonospora formicarum</name>
    <dbReference type="NCBI Taxonomy" id="2778364"/>
    <lineage>
        <taxon>Bacteria</taxon>
        <taxon>Bacillati</taxon>
        <taxon>Chloroflexota</taxon>
        <taxon>Ktedonobacteria</taxon>
        <taxon>Ktedonobacterales</taxon>
        <taxon>Ktedonobacteraceae</taxon>
        <taxon>Ktedonospora</taxon>
    </lineage>
</organism>
<dbReference type="Pfam" id="PF03473">
    <property type="entry name" value="MOSC"/>
    <property type="match status" value="1"/>
</dbReference>
<evidence type="ECO:0000313" key="3">
    <source>
        <dbReference type="Proteomes" id="UP000612362"/>
    </source>
</evidence>
<name>A0A8J3HZ44_9CHLR</name>
<reference evidence="2" key="1">
    <citation type="submission" date="2020-10" db="EMBL/GenBank/DDBJ databases">
        <title>Taxonomic study of unclassified bacteria belonging to the class Ktedonobacteria.</title>
        <authorList>
            <person name="Yabe S."/>
            <person name="Wang C.M."/>
            <person name="Zheng Y."/>
            <person name="Sakai Y."/>
            <person name="Cavaletti L."/>
            <person name="Monciardini P."/>
            <person name="Donadio S."/>
        </authorList>
    </citation>
    <scope>NUCLEOTIDE SEQUENCE</scope>
    <source>
        <strain evidence="2">SOSP1-1</strain>
    </source>
</reference>
<sequence length="224" mass="25560">MHPETMRVISVNVGQPRIIQWGGKEFQTSIYKYPTQGRVAVTKMNLDGDRQSDLKNHGGADKAVYAYPSIHYPYWQHELAREQLPWGSFGENLTLSGVHEHEVRIGDIFRIGNATFKVTQPRTPCYKLEARLERPNFIKRFQESERVGFYLSVLEEGDIATNDTMTLLERDETSMTVAEVAAVIGDKSNLTALQRAAELRHFSPSLRAHFARILRNQEQKSINA</sequence>
<dbReference type="InterPro" id="IPR011037">
    <property type="entry name" value="Pyrv_Knase-like_insert_dom_sf"/>
</dbReference>
<dbReference type="PANTHER" id="PTHR30212">
    <property type="entry name" value="PROTEIN YIIM"/>
    <property type="match status" value="1"/>
</dbReference>
<keyword evidence="3" id="KW-1185">Reference proteome</keyword>
<gene>
    <name evidence="2" type="ORF">KSX_45720</name>
</gene>
<feature type="domain" description="MOSC" evidence="1">
    <location>
        <begin position="33"/>
        <end position="168"/>
    </location>
</feature>
<dbReference type="RefSeq" id="WP_220195789.1">
    <property type="nucleotide sequence ID" value="NZ_BNJF01000002.1"/>
</dbReference>
<dbReference type="GO" id="GO:0003824">
    <property type="term" value="F:catalytic activity"/>
    <property type="evidence" value="ECO:0007669"/>
    <property type="project" value="InterPro"/>
</dbReference>
<comment type="caution">
    <text evidence="2">The sequence shown here is derived from an EMBL/GenBank/DDBJ whole genome shotgun (WGS) entry which is preliminary data.</text>
</comment>